<dbReference type="AlphaFoldDB" id="A0A4Z2GV17"/>
<comment type="caution">
    <text evidence="1">The sequence shown here is derived from an EMBL/GenBank/DDBJ whole genome shotgun (WGS) entry which is preliminary data.</text>
</comment>
<sequence length="220" mass="24203">MEEVGSLQGAIGGAGKAWRRVAEGMASLTPDTTHPRAATLIVHLVEHHWTGSQLQAAGHEVTGGLRQTFAHHLHKAMALGGLAVLKRLRQSPDIVAVSIFDSFCVLEKQGITLRRLSRASFSPCMRERSLALALTRRFCAGADSSTDSQAVAFLSILRTAVVVLQPAEGAHQLTHIPIFPKLFGHHFDLKRNSTTWHRELEHPGLHHLYLLQYAHWLGSL</sequence>
<dbReference type="EMBL" id="SRLO01000417">
    <property type="protein sequence ID" value="TNN56945.1"/>
    <property type="molecule type" value="Genomic_DNA"/>
</dbReference>
<name>A0A4Z2GV17_9TELE</name>
<organism evidence="1 2">
    <name type="scientific">Liparis tanakae</name>
    <name type="common">Tanaka's snailfish</name>
    <dbReference type="NCBI Taxonomy" id="230148"/>
    <lineage>
        <taxon>Eukaryota</taxon>
        <taxon>Metazoa</taxon>
        <taxon>Chordata</taxon>
        <taxon>Craniata</taxon>
        <taxon>Vertebrata</taxon>
        <taxon>Euteleostomi</taxon>
        <taxon>Actinopterygii</taxon>
        <taxon>Neopterygii</taxon>
        <taxon>Teleostei</taxon>
        <taxon>Neoteleostei</taxon>
        <taxon>Acanthomorphata</taxon>
        <taxon>Eupercaria</taxon>
        <taxon>Perciformes</taxon>
        <taxon>Cottioidei</taxon>
        <taxon>Cottales</taxon>
        <taxon>Liparidae</taxon>
        <taxon>Liparis</taxon>
    </lineage>
</organism>
<reference evidence="1 2" key="1">
    <citation type="submission" date="2019-03" db="EMBL/GenBank/DDBJ databases">
        <title>First draft genome of Liparis tanakae, snailfish: a comprehensive survey of snailfish specific genes.</title>
        <authorList>
            <person name="Kim W."/>
            <person name="Song I."/>
            <person name="Jeong J.-H."/>
            <person name="Kim D."/>
            <person name="Kim S."/>
            <person name="Ryu S."/>
            <person name="Song J.Y."/>
            <person name="Lee S.K."/>
        </authorList>
    </citation>
    <scope>NUCLEOTIDE SEQUENCE [LARGE SCALE GENOMIC DNA]</scope>
    <source>
        <tissue evidence="1">Muscle</tissue>
    </source>
</reference>
<dbReference type="Proteomes" id="UP000314294">
    <property type="component" value="Unassembled WGS sequence"/>
</dbReference>
<evidence type="ECO:0000313" key="1">
    <source>
        <dbReference type="EMBL" id="TNN56945.1"/>
    </source>
</evidence>
<keyword evidence="2" id="KW-1185">Reference proteome</keyword>
<evidence type="ECO:0000313" key="2">
    <source>
        <dbReference type="Proteomes" id="UP000314294"/>
    </source>
</evidence>
<gene>
    <name evidence="1" type="ORF">EYF80_032843</name>
</gene>
<proteinExistence type="predicted"/>
<protein>
    <submittedName>
        <fullName evidence="1">Uncharacterized protein</fullName>
    </submittedName>
</protein>
<accession>A0A4Z2GV17</accession>